<organism evidence="2 3">
    <name type="scientific">Methylorubrum populi</name>
    <dbReference type="NCBI Taxonomy" id="223967"/>
    <lineage>
        <taxon>Bacteria</taxon>
        <taxon>Pseudomonadati</taxon>
        <taxon>Pseudomonadota</taxon>
        <taxon>Alphaproteobacteria</taxon>
        <taxon>Hyphomicrobiales</taxon>
        <taxon>Methylobacteriaceae</taxon>
        <taxon>Methylorubrum</taxon>
    </lineage>
</organism>
<accession>A0A169QK67</accession>
<evidence type="ECO:0000256" key="1">
    <source>
        <dbReference type="SAM" id="Phobius"/>
    </source>
</evidence>
<feature type="transmembrane region" description="Helical" evidence="1">
    <location>
        <begin position="53"/>
        <end position="73"/>
    </location>
</feature>
<dbReference type="Proteomes" id="UP000218288">
    <property type="component" value="Chromosome"/>
</dbReference>
<proteinExistence type="predicted"/>
<feature type="transmembrane region" description="Helical" evidence="1">
    <location>
        <begin position="242"/>
        <end position="267"/>
    </location>
</feature>
<reference evidence="2 3" key="1">
    <citation type="journal article" date="2016" name="Genome Announc.">
        <title>Complete Genome Sequence of Methylobacterium populi P-1M, Isolated from Pink-Pigmented Household Biofilm.</title>
        <authorList>
            <person name="Morohoshi T."/>
            <person name="Ikeda T."/>
        </authorList>
    </citation>
    <scope>NUCLEOTIDE SEQUENCE [LARGE SCALE GENOMIC DNA]</scope>
    <source>
        <strain evidence="2 3">P-1M</strain>
    </source>
</reference>
<keyword evidence="1" id="KW-0812">Transmembrane</keyword>
<gene>
    <name evidence="2" type="ORF">MPPM_0424</name>
</gene>
<keyword evidence="1" id="KW-1133">Transmembrane helix</keyword>
<protein>
    <submittedName>
        <fullName evidence="2">Uncharacterized protein</fullName>
    </submittedName>
</protein>
<feature type="transmembrane region" description="Helical" evidence="1">
    <location>
        <begin position="205"/>
        <end position="230"/>
    </location>
</feature>
<dbReference type="RefSeq" id="WP_096483453.1">
    <property type="nucleotide sequence ID" value="NZ_AP014809.1"/>
</dbReference>
<evidence type="ECO:0000313" key="3">
    <source>
        <dbReference type="Proteomes" id="UP000218288"/>
    </source>
</evidence>
<sequence>MDEPSVAFSVEGKTFRRPIGVFSILGVCALAGAILCLLQLVTRPLTLSNAVPLLFGGVGGLIGLAAGLGFTAMHLNAWRAGRDPDATARRITPLVVTAGGIFIDPYPYAGPGPLGARRRRFVPLRDVAAIGPVKETGLFPVTVAEKDGVQKTVYEIPEQARGEAGATPYATLLAARQRYLAGLSSAARAATGTFLVPVVRAAPPIWRVLGGGVLLAGAAVFALLLTATAAATKSANLDLKAFLTLLGWSAIIAFVALAIVAAAIGAWRARGQQIAWPVATIEADGFTATALPNAAGDLFGDLEGRSGRVAWPEVRSIGPPLPGENDFTVDIGERHPLRLPASARAEDGRTLHPALAEAWRSSRSES</sequence>
<dbReference type="AlphaFoldDB" id="A0A169QK67"/>
<evidence type="ECO:0000313" key="2">
    <source>
        <dbReference type="EMBL" id="BAU89029.1"/>
    </source>
</evidence>
<name>A0A169QK67_9HYPH</name>
<dbReference type="EMBL" id="AP014809">
    <property type="protein sequence ID" value="BAU89029.1"/>
    <property type="molecule type" value="Genomic_DNA"/>
</dbReference>
<keyword evidence="1" id="KW-0472">Membrane</keyword>
<feature type="transmembrane region" description="Helical" evidence="1">
    <location>
        <begin position="21"/>
        <end position="41"/>
    </location>
</feature>
<dbReference type="OrthoDB" id="8433190at2"/>